<organism evidence="14 15">
    <name type="scientific">Modicisalibacter muralis</name>
    <dbReference type="NCBI Taxonomy" id="119000"/>
    <lineage>
        <taxon>Bacteria</taxon>
        <taxon>Pseudomonadati</taxon>
        <taxon>Pseudomonadota</taxon>
        <taxon>Gammaproteobacteria</taxon>
        <taxon>Oceanospirillales</taxon>
        <taxon>Halomonadaceae</taxon>
        <taxon>Modicisalibacter</taxon>
    </lineage>
</organism>
<dbReference type="PROSITE" id="PS01060">
    <property type="entry name" value="FLIP_1"/>
    <property type="match status" value="1"/>
</dbReference>
<keyword evidence="15" id="KW-1185">Reference proteome</keyword>
<dbReference type="PROSITE" id="PS01061">
    <property type="entry name" value="FLIP_2"/>
    <property type="match status" value="1"/>
</dbReference>
<keyword evidence="10 13" id="KW-0472">Membrane</keyword>
<evidence type="ECO:0000313" key="14">
    <source>
        <dbReference type="EMBL" id="SDK91931.1"/>
    </source>
</evidence>
<dbReference type="InterPro" id="IPR005837">
    <property type="entry name" value="FliP"/>
</dbReference>
<keyword evidence="9 13" id="KW-1133">Transmembrane helix</keyword>
<accession>A0A1G9FU50</accession>
<dbReference type="NCBIfam" id="TIGR01103">
    <property type="entry name" value="fliP"/>
    <property type="match status" value="1"/>
</dbReference>
<feature type="transmembrane region" description="Helical" evidence="13">
    <location>
        <begin position="239"/>
        <end position="260"/>
    </location>
</feature>
<dbReference type="GO" id="GO:0044781">
    <property type="term" value="P:bacterial-type flagellum organization"/>
    <property type="evidence" value="ECO:0007669"/>
    <property type="project" value="UniProtKB-UniRule"/>
</dbReference>
<dbReference type="Proteomes" id="UP000198654">
    <property type="component" value="Unassembled WGS sequence"/>
</dbReference>
<keyword evidence="7 13" id="KW-1005">Bacterial flagellum biogenesis</keyword>
<comment type="subcellular location">
    <subcellularLocation>
        <location evidence="13">Cell membrane</location>
        <topology evidence="13">Multi-pass membrane protein</topology>
    </subcellularLocation>
    <subcellularLocation>
        <location evidence="13">Bacterial flagellum basal body</location>
    </subcellularLocation>
</comment>
<dbReference type="GO" id="GO:0009425">
    <property type="term" value="C:bacterial-type flagellum basal body"/>
    <property type="evidence" value="ECO:0007669"/>
    <property type="project" value="UniProtKB-SubCell"/>
</dbReference>
<evidence type="ECO:0000256" key="6">
    <source>
        <dbReference type="ARBA" id="ARBA00022692"/>
    </source>
</evidence>
<reference evidence="14 15" key="1">
    <citation type="submission" date="2016-10" db="EMBL/GenBank/DDBJ databases">
        <authorList>
            <person name="de Groot N.N."/>
        </authorList>
    </citation>
    <scope>NUCLEOTIDE SEQUENCE [LARGE SCALE GENOMIC DNA]</scope>
    <source>
        <strain evidence="14 15">DSM 14789</strain>
    </source>
</reference>
<evidence type="ECO:0000256" key="2">
    <source>
        <dbReference type="ARBA" id="ARBA00006257"/>
    </source>
</evidence>
<evidence type="ECO:0000256" key="7">
    <source>
        <dbReference type="ARBA" id="ARBA00022795"/>
    </source>
</evidence>
<dbReference type="GO" id="GO:0005886">
    <property type="term" value="C:plasma membrane"/>
    <property type="evidence" value="ECO:0007669"/>
    <property type="project" value="UniProtKB-SubCell"/>
</dbReference>
<name>A0A1G9FU50_9GAMM</name>
<evidence type="ECO:0000313" key="15">
    <source>
        <dbReference type="Proteomes" id="UP000198654"/>
    </source>
</evidence>
<feature type="transmembrane region" description="Helical" evidence="13">
    <location>
        <begin position="106"/>
        <end position="125"/>
    </location>
</feature>
<dbReference type="STRING" id="119000.SAMN05661010_00513"/>
<evidence type="ECO:0000256" key="1">
    <source>
        <dbReference type="ARBA" id="ARBA00003663"/>
    </source>
</evidence>
<keyword evidence="4 13" id="KW-0813">Transport</keyword>
<dbReference type="AlphaFoldDB" id="A0A1G9FU50"/>
<dbReference type="PRINTS" id="PR01302">
    <property type="entry name" value="TYPE3IMPPROT"/>
</dbReference>
<evidence type="ECO:0000256" key="11">
    <source>
        <dbReference type="ARBA" id="ARBA00023143"/>
    </source>
</evidence>
<evidence type="ECO:0000256" key="5">
    <source>
        <dbReference type="ARBA" id="ARBA00022475"/>
    </source>
</evidence>
<evidence type="ECO:0000256" key="8">
    <source>
        <dbReference type="ARBA" id="ARBA00022927"/>
    </source>
</evidence>
<keyword evidence="5 13" id="KW-1003">Cell membrane</keyword>
<keyword evidence="8 13" id="KW-0653">Protein transport</keyword>
<keyword evidence="14" id="KW-0966">Cell projection</keyword>
<evidence type="ECO:0000256" key="10">
    <source>
        <dbReference type="ARBA" id="ARBA00023136"/>
    </source>
</evidence>
<dbReference type="GO" id="GO:0009306">
    <property type="term" value="P:protein secretion"/>
    <property type="evidence" value="ECO:0007669"/>
    <property type="project" value="UniProtKB-UniRule"/>
</dbReference>
<feature type="transmembrane region" description="Helical" evidence="13">
    <location>
        <begin position="202"/>
        <end position="227"/>
    </location>
</feature>
<dbReference type="PANTHER" id="PTHR30587:SF0">
    <property type="entry name" value="FLAGELLAR BIOSYNTHETIC PROTEIN FLIP"/>
    <property type="match status" value="1"/>
</dbReference>
<comment type="similarity">
    <text evidence="2 13">Belongs to the FliP/MopC/SpaP family.</text>
</comment>
<feature type="transmembrane region" description="Helical" evidence="13">
    <location>
        <begin position="64"/>
        <end position="94"/>
    </location>
</feature>
<keyword evidence="14" id="KW-0969">Cilium</keyword>
<keyword evidence="11" id="KW-0975">Bacterial flagellum</keyword>
<evidence type="ECO:0000256" key="12">
    <source>
        <dbReference type="ARBA" id="ARBA00023225"/>
    </source>
</evidence>
<comment type="function">
    <text evidence="1 13">Plays a role in the flagellum-specific transport system.</text>
</comment>
<gene>
    <name evidence="13" type="primary">fliP</name>
    <name evidence="14" type="ORF">SAMN05661010_00513</name>
</gene>
<dbReference type="PRINTS" id="PR00951">
    <property type="entry name" value="FLGBIOSNFLIP"/>
</dbReference>
<keyword evidence="12 13" id="KW-1006">Bacterial flagellum protein export</keyword>
<protein>
    <recommendedName>
        <fullName evidence="3 13">Flagellar biosynthetic protein FliP</fullName>
    </recommendedName>
</protein>
<dbReference type="InterPro" id="IPR005838">
    <property type="entry name" value="T3SS_IM_P"/>
</dbReference>
<keyword evidence="14" id="KW-0282">Flagellum</keyword>
<sequence length="265" mass="29489">MSLILEPRKVDRLRWDRLLRPAALLLGIALLLCWPHAALAQSIPGVISRPLEDGGQQWSLSLQTLLLLSSMAFLPALLLMMTSFTRIIIVLSLLRTAIGTQSAPPNQVLLGLALFLTFFIMSPVLDQVYQVAWQPFSEQQINFDEFLQLASQPFREFMLAQSREPDIALFARLADVGAMQGPEDVPMRVLLPAFVTSELKTAFQIGFTVFIPFLIIDLVVASVLMALGMMMVPPATISLPFKLMLFVLVDGWQLLIGSLAESFYI</sequence>
<dbReference type="Pfam" id="PF00813">
    <property type="entry name" value="FliP"/>
    <property type="match status" value="1"/>
</dbReference>
<dbReference type="EMBL" id="FNGI01000001">
    <property type="protein sequence ID" value="SDK91931.1"/>
    <property type="molecule type" value="Genomic_DNA"/>
</dbReference>
<evidence type="ECO:0000256" key="13">
    <source>
        <dbReference type="RuleBase" id="RU362069"/>
    </source>
</evidence>
<dbReference type="NCBIfam" id="NF009438">
    <property type="entry name" value="PRK12797.1"/>
    <property type="match status" value="1"/>
</dbReference>
<evidence type="ECO:0000256" key="3">
    <source>
        <dbReference type="ARBA" id="ARBA00021714"/>
    </source>
</evidence>
<evidence type="ECO:0000256" key="9">
    <source>
        <dbReference type="ARBA" id="ARBA00022989"/>
    </source>
</evidence>
<keyword evidence="6 13" id="KW-0812">Transmembrane</keyword>
<proteinExistence type="inferred from homology"/>
<dbReference type="PANTHER" id="PTHR30587">
    <property type="entry name" value="FLAGELLAR BIOSYNTHETIC PROTEIN FLIP"/>
    <property type="match status" value="1"/>
</dbReference>
<evidence type="ECO:0000256" key="4">
    <source>
        <dbReference type="ARBA" id="ARBA00022448"/>
    </source>
</evidence>